<name>A0A0R3M036_9BRAD</name>
<protein>
    <submittedName>
        <fullName evidence="8">Ferredoxin</fullName>
    </submittedName>
</protein>
<comment type="caution">
    <text evidence="8">The sequence shown here is derived from an EMBL/GenBank/DDBJ whole genome shotgun (WGS) entry which is preliminary data.</text>
</comment>
<dbReference type="PRINTS" id="PR00355">
    <property type="entry name" value="ADRENODOXIN"/>
</dbReference>
<keyword evidence="2" id="KW-0001">2Fe-2S</keyword>
<dbReference type="GO" id="GO:0005829">
    <property type="term" value="C:cytosol"/>
    <property type="evidence" value="ECO:0007669"/>
    <property type="project" value="TreeGrafter"/>
</dbReference>
<keyword evidence="5" id="KW-0411">Iron-sulfur</keyword>
<comment type="similarity">
    <text evidence="1">Belongs to the adrenodoxin/putidaredoxin family.</text>
</comment>
<dbReference type="EMBL" id="LLXZ01000049">
    <property type="protein sequence ID" value="KRR11269.1"/>
    <property type="molecule type" value="Genomic_DNA"/>
</dbReference>
<keyword evidence="9" id="KW-1185">Reference proteome</keyword>
<evidence type="ECO:0000256" key="6">
    <source>
        <dbReference type="ARBA" id="ARBA00034078"/>
    </source>
</evidence>
<dbReference type="InterPro" id="IPR012675">
    <property type="entry name" value="Beta-grasp_dom_sf"/>
</dbReference>
<dbReference type="GO" id="GO:0051537">
    <property type="term" value="F:2 iron, 2 sulfur cluster binding"/>
    <property type="evidence" value="ECO:0007669"/>
    <property type="project" value="UniProtKB-KW"/>
</dbReference>
<evidence type="ECO:0000256" key="1">
    <source>
        <dbReference type="ARBA" id="ARBA00010914"/>
    </source>
</evidence>
<comment type="cofactor">
    <cofactor evidence="6">
        <name>[2Fe-2S] cluster</name>
        <dbReference type="ChEBI" id="CHEBI:190135"/>
    </cofactor>
</comment>
<dbReference type="GO" id="GO:0046872">
    <property type="term" value="F:metal ion binding"/>
    <property type="evidence" value="ECO:0007669"/>
    <property type="project" value="UniProtKB-KW"/>
</dbReference>
<evidence type="ECO:0000259" key="7">
    <source>
        <dbReference type="PROSITE" id="PS51085"/>
    </source>
</evidence>
<evidence type="ECO:0000313" key="9">
    <source>
        <dbReference type="Proteomes" id="UP000050863"/>
    </source>
</evidence>
<evidence type="ECO:0000256" key="5">
    <source>
        <dbReference type="ARBA" id="ARBA00023014"/>
    </source>
</evidence>
<dbReference type="PROSITE" id="PS00814">
    <property type="entry name" value="ADX"/>
    <property type="match status" value="1"/>
</dbReference>
<evidence type="ECO:0000256" key="2">
    <source>
        <dbReference type="ARBA" id="ARBA00022714"/>
    </source>
</evidence>
<dbReference type="InterPro" id="IPR018298">
    <property type="entry name" value="Adrenodoxin_Fe-S_BS"/>
</dbReference>
<dbReference type="GO" id="GO:0140647">
    <property type="term" value="P:P450-containing electron transport chain"/>
    <property type="evidence" value="ECO:0007669"/>
    <property type="project" value="InterPro"/>
</dbReference>
<dbReference type="OrthoDB" id="9799640at2"/>
<keyword evidence="4" id="KW-0408">Iron</keyword>
<evidence type="ECO:0000256" key="3">
    <source>
        <dbReference type="ARBA" id="ARBA00022723"/>
    </source>
</evidence>
<dbReference type="AlphaFoldDB" id="A0A0R3M036"/>
<dbReference type="CDD" id="cd00207">
    <property type="entry name" value="fer2"/>
    <property type="match status" value="1"/>
</dbReference>
<accession>A0A0R3M036</accession>
<dbReference type="InterPro" id="IPR001055">
    <property type="entry name" value="Adrenodoxin-like"/>
</dbReference>
<organism evidence="8 9">
    <name type="scientific">Bradyrhizobium jicamae</name>
    <dbReference type="NCBI Taxonomy" id="280332"/>
    <lineage>
        <taxon>Bacteria</taxon>
        <taxon>Pseudomonadati</taxon>
        <taxon>Pseudomonadota</taxon>
        <taxon>Alphaproteobacteria</taxon>
        <taxon>Hyphomicrobiales</taxon>
        <taxon>Nitrobacteraceae</taxon>
        <taxon>Bradyrhizobium</taxon>
    </lineage>
</organism>
<dbReference type="PROSITE" id="PS51085">
    <property type="entry name" value="2FE2S_FER_2"/>
    <property type="match status" value="1"/>
</dbReference>
<dbReference type="Pfam" id="PF00111">
    <property type="entry name" value="Fer2"/>
    <property type="match status" value="1"/>
</dbReference>
<sequence>MPTIIFVAADGTTREVAAATDQSIMEVALGAGVPGIVAECNGAAACATCHCYFDPAYVGHIGEAGEHENEMLDFTASERTADSRLSCQVRIVAAMEGMTVRVPSAQ</sequence>
<dbReference type="GO" id="GO:0009055">
    <property type="term" value="F:electron transfer activity"/>
    <property type="evidence" value="ECO:0007669"/>
    <property type="project" value="TreeGrafter"/>
</dbReference>
<feature type="domain" description="2Fe-2S ferredoxin-type" evidence="7">
    <location>
        <begin position="2"/>
        <end position="106"/>
    </location>
</feature>
<evidence type="ECO:0000256" key="4">
    <source>
        <dbReference type="ARBA" id="ARBA00023004"/>
    </source>
</evidence>
<dbReference type="Gene3D" id="3.10.20.30">
    <property type="match status" value="1"/>
</dbReference>
<dbReference type="STRING" id="280332.CQ12_05410"/>
<dbReference type="InterPro" id="IPR036010">
    <property type="entry name" value="2Fe-2S_ferredoxin-like_sf"/>
</dbReference>
<dbReference type="PANTHER" id="PTHR23426:SF65">
    <property type="entry name" value="FERREDOXIN-2, MITOCHONDRIAL"/>
    <property type="match status" value="1"/>
</dbReference>
<dbReference type="InterPro" id="IPR001041">
    <property type="entry name" value="2Fe-2S_ferredoxin-type"/>
</dbReference>
<dbReference type="PANTHER" id="PTHR23426">
    <property type="entry name" value="FERREDOXIN/ADRENODOXIN"/>
    <property type="match status" value="1"/>
</dbReference>
<reference evidence="8 9" key="1">
    <citation type="submission" date="2014-03" db="EMBL/GenBank/DDBJ databases">
        <title>Bradyrhizobium valentinum sp. nov., isolated from effective nodules of Lupinus mariae-josephae, a lupine endemic of basic-lime soils in Eastern Spain.</title>
        <authorList>
            <person name="Duran D."/>
            <person name="Rey L."/>
            <person name="Navarro A."/>
            <person name="Busquets A."/>
            <person name="Imperial J."/>
            <person name="Ruiz-Argueso T."/>
        </authorList>
    </citation>
    <scope>NUCLEOTIDE SEQUENCE [LARGE SCALE GENOMIC DNA]</scope>
    <source>
        <strain evidence="8 9">PAC68</strain>
    </source>
</reference>
<evidence type="ECO:0000313" key="8">
    <source>
        <dbReference type="EMBL" id="KRR11269.1"/>
    </source>
</evidence>
<proteinExistence type="inferred from homology"/>
<dbReference type="SUPFAM" id="SSF54292">
    <property type="entry name" value="2Fe-2S ferredoxin-like"/>
    <property type="match status" value="1"/>
</dbReference>
<dbReference type="RefSeq" id="WP_057834765.1">
    <property type="nucleotide sequence ID" value="NZ_LLXZ01000049.1"/>
</dbReference>
<gene>
    <name evidence="8" type="ORF">CQ12_05410</name>
</gene>
<dbReference type="Proteomes" id="UP000050863">
    <property type="component" value="Unassembled WGS sequence"/>
</dbReference>
<keyword evidence="3" id="KW-0479">Metal-binding</keyword>